<evidence type="ECO:0000313" key="2">
    <source>
        <dbReference type="EMBL" id="MPM66732.1"/>
    </source>
</evidence>
<protein>
    <submittedName>
        <fullName evidence="2">Uncharacterized protein</fullName>
    </submittedName>
</protein>
<dbReference type="EMBL" id="VSSQ01021265">
    <property type="protein sequence ID" value="MPM66732.1"/>
    <property type="molecule type" value="Genomic_DNA"/>
</dbReference>
<feature type="compositionally biased region" description="Basic and acidic residues" evidence="1">
    <location>
        <begin position="47"/>
        <end position="56"/>
    </location>
</feature>
<sequence>MRHFRPARGALEKIHRLHDLPGNLPVLRKISPTGRLAPGTETGTHGGSDRQRVSGEDDLHVSTGQGRIVAAQPAEGSHQAVRERRHEARVIEELPDLVDLQLAGQPGLHQRRIKIVAILPTRRIRCIAAGQHRQNPLASALVRLLNGVGQIRGPVAIAHPDGQPVAAGSQLCAQRSGQRIVLGVDRAGAPEVVVVLSHQLQALGRDCASASHIPQERHDVVRDTRTPEGYEHDPVVKASSEHEPEPSVRIPMAVG</sequence>
<name>A0A645BNI4_9ZZZZ</name>
<feature type="compositionally biased region" description="Basic and acidic residues" evidence="1">
    <location>
        <begin position="224"/>
        <end position="246"/>
    </location>
</feature>
<gene>
    <name evidence="2" type="ORF">SDC9_113643</name>
</gene>
<proteinExistence type="predicted"/>
<feature type="region of interest" description="Disordered" evidence="1">
    <location>
        <begin position="26"/>
        <end position="56"/>
    </location>
</feature>
<accession>A0A645BNI4</accession>
<comment type="caution">
    <text evidence="2">The sequence shown here is derived from an EMBL/GenBank/DDBJ whole genome shotgun (WGS) entry which is preliminary data.</text>
</comment>
<dbReference type="AlphaFoldDB" id="A0A645BNI4"/>
<organism evidence="2">
    <name type="scientific">bioreactor metagenome</name>
    <dbReference type="NCBI Taxonomy" id="1076179"/>
    <lineage>
        <taxon>unclassified sequences</taxon>
        <taxon>metagenomes</taxon>
        <taxon>ecological metagenomes</taxon>
    </lineage>
</organism>
<feature type="region of interest" description="Disordered" evidence="1">
    <location>
        <begin position="224"/>
        <end position="255"/>
    </location>
</feature>
<reference evidence="2" key="1">
    <citation type="submission" date="2019-08" db="EMBL/GenBank/DDBJ databases">
        <authorList>
            <person name="Kucharzyk K."/>
            <person name="Murdoch R.W."/>
            <person name="Higgins S."/>
            <person name="Loffler F."/>
        </authorList>
    </citation>
    <scope>NUCLEOTIDE SEQUENCE</scope>
</reference>
<evidence type="ECO:0000256" key="1">
    <source>
        <dbReference type="SAM" id="MobiDB-lite"/>
    </source>
</evidence>